<dbReference type="EMBL" id="JMIR01000033">
    <property type="protein sequence ID" value="KEO81641.1"/>
    <property type="molecule type" value="Genomic_DNA"/>
</dbReference>
<name>A0A074LHG1_9BACL</name>
<dbReference type="Proteomes" id="UP000027931">
    <property type="component" value="Unassembled WGS sequence"/>
</dbReference>
<comment type="caution">
    <text evidence="1">The sequence shown here is derived from an EMBL/GenBank/DDBJ whole genome shotgun (WGS) entry which is preliminary data.</text>
</comment>
<accession>A0A074LHG1</accession>
<proteinExistence type="predicted"/>
<protein>
    <submittedName>
        <fullName evidence="1">Uncharacterized protein</fullName>
    </submittedName>
</protein>
<evidence type="ECO:0000313" key="1">
    <source>
        <dbReference type="EMBL" id="KEO81641.1"/>
    </source>
</evidence>
<organism evidence="1 2">
    <name type="scientific">Tumebacillus flagellatus</name>
    <dbReference type="NCBI Taxonomy" id="1157490"/>
    <lineage>
        <taxon>Bacteria</taxon>
        <taxon>Bacillati</taxon>
        <taxon>Bacillota</taxon>
        <taxon>Bacilli</taxon>
        <taxon>Bacillales</taxon>
        <taxon>Alicyclobacillaceae</taxon>
        <taxon>Tumebacillus</taxon>
    </lineage>
</organism>
<sequence>MSRHEIWEPPPPYLHDVFVDGVKVCKVLAVNKAHAQYMAQYSSEFLEAVRLKKTYTVTIRQSDD</sequence>
<gene>
    <name evidence="1" type="ORF">EL26_19405</name>
</gene>
<evidence type="ECO:0000313" key="2">
    <source>
        <dbReference type="Proteomes" id="UP000027931"/>
    </source>
</evidence>
<dbReference type="AlphaFoldDB" id="A0A074LHG1"/>
<reference evidence="1 2" key="1">
    <citation type="journal article" date="2013" name="Int. J. Syst. Evol. Microbiol.">
        <title>Tumebacillus flagellatus sp. nov., an alpha-amylase/pullulanase-producing bacterium isolated from cassava wastewater.</title>
        <authorList>
            <person name="Wang Q."/>
            <person name="Xie N."/>
            <person name="Qin Y."/>
            <person name="Shen N."/>
            <person name="Zhu J."/>
            <person name="Mi H."/>
            <person name="Huang R."/>
        </authorList>
    </citation>
    <scope>NUCLEOTIDE SEQUENCE [LARGE SCALE GENOMIC DNA]</scope>
    <source>
        <strain evidence="1 2">GST4</strain>
    </source>
</reference>
<keyword evidence="2" id="KW-1185">Reference proteome</keyword>
<dbReference type="STRING" id="1157490.EL26_19405"/>
<dbReference type="OrthoDB" id="9930319at2"/>
<dbReference type="RefSeq" id="WP_038092410.1">
    <property type="nucleotide sequence ID" value="NZ_JMIR01000033.1"/>
</dbReference>